<sequence>IRQNTTPRHIPAKTIAIDEIPYTINMKKVELAVWNVIHGEPVPNLDALANPQSLELYKNIEQLQT</sequence>
<reference evidence="1" key="1">
    <citation type="journal article" date="2014" name="Front. Microbiol.">
        <title>High frequency of phylogenetically diverse reductive dehalogenase-homologous genes in deep subseafloor sedimentary metagenomes.</title>
        <authorList>
            <person name="Kawai M."/>
            <person name="Futagami T."/>
            <person name="Toyoda A."/>
            <person name="Takaki Y."/>
            <person name="Nishi S."/>
            <person name="Hori S."/>
            <person name="Arai W."/>
            <person name="Tsubouchi T."/>
            <person name="Morono Y."/>
            <person name="Uchiyama I."/>
            <person name="Ito T."/>
            <person name="Fujiyama A."/>
            <person name="Inagaki F."/>
            <person name="Takami H."/>
        </authorList>
    </citation>
    <scope>NUCLEOTIDE SEQUENCE</scope>
    <source>
        <strain evidence="1">Expedition CK06-06</strain>
    </source>
</reference>
<dbReference type="PANTHER" id="PTHR42921:SF1">
    <property type="entry name" value="ACETOACETYL-COA SYNTHETASE"/>
    <property type="match status" value="1"/>
</dbReference>
<feature type="non-terminal residue" evidence="1">
    <location>
        <position position="1"/>
    </location>
</feature>
<name>X1TI95_9ZZZZ</name>
<dbReference type="PANTHER" id="PTHR42921">
    <property type="entry name" value="ACETOACETYL-COA SYNTHETASE"/>
    <property type="match status" value="1"/>
</dbReference>
<accession>X1TI95</accession>
<evidence type="ECO:0000313" key="1">
    <source>
        <dbReference type="EMBL" id="GAI87310.1"/>
    </source>
</evidence>
<comment type="caution">
    <text evidence="1">The sequence shown here is derived from an EMBL/GenBank/DDBJ whole genome shotgun (WGS) entry which is preliminary data.</text>
</comment>
<dbReference type="GO" id="GO:0030729">
    <property type="term" value="F:acetoacetate-CoA ligase activity"/>
    <property type="evidence" value="ECO:0007669"/>
    <property type="project" value="TreeGrafter"/>
</dbReference>
<protein>
    <submittedName>
        <fullName evidence="1">Uncharacterized protein</fullName>
    </submittedName>
</protein>
<organism evidence="1">
    <name type="scientific">marine sediment metagenome</name>
    <dbReference type="NCBI Taxonomy" id="412755"/>
    <lineage>
        <taxon>unclassified sequences</taxon>
        <taxon>metagenomes</taxon>
        <taxon>ecological metagenomes</taxon>
    </lineage>
</organism>
<gene>
    <name evidence="1" type="ORF">S12H4_17886</name>
</gene>
<dbReference type="EMBL" id="BARW01008787">
    <property type="protein sequence ID" value="GAI87310.1"/>
    <property type="molecule type" value="Genomic_DNA"/>
</dbReference>
<dbReference type="AlphaFoldDB" id="X1TI95"/>
<proteinExistence type="predicted"/>